<evidence type="ECO:0008006" key="3">
    <source>
        <dbReference type="Google" id="ProtNLM"/>
    </source>
</evidence>
<dbReference type="EMBL" id="CP032568">
    <property type="protein sequence ID" value="AYF74423.1"/>
    <property type="molecule type" value="Genomic_DNA"/>
</dbReference>
<dbReference type="Proteomes" id="UP000267164">
    <property type="component" value="Chromosome"/>
</dbReference>
<gene>
    <name evidence="1" type="ORF">D7D52_11770</name>
</gene>
<dbReference type="AlphaFoldDB" id="A0A386ZB69"/>
<organism evidence="1 2">
    <name type="scientific">Nocardia yunnanensis</name>
    <dbReference type="NCBI Taxonomy" id="2382165"/>
    <lineage>
        <taxon>Bacteria</taxon>
        <taxon>Bacillati</taxon>
        <taxon>Actinomycetota</taxon>
        <taxon>Actinomycetes</taxon>
        <taxon>Mycobacteriales</taxon>
        <taxon>Nocardiaceae</taxon>
        <taxon>Nocardia</taxon>
    </lineage>
</organism>
<evidence type="ECO:0000313" key="1">
    <source>
        <dbReference type="EMBL" id="AYF74423.1"/>
    </source>
</evidence>
<sequence length="61" mass="6930">MAAQWPVPSTDHDIEASLRDHLPAAVVDIYPGVGHEMLWAIPDQVIPRFLDFVRQHDEVRA</sequence>
<dbReference type="OrthoDB" id="4571107at2"/>
<protein>
    <recommendedName>
        <fullName evidence="3">Alpha/beta hydrolase</fullName>
    </recommendedName>
</protein>
<accession>A0A386ZB69</accession>
<proteinExistence type="predicted"/>
<evidence type="ECO:0000313" key="2">
    <source>
        <dbReference type="Proteomes" id="UP000267164"/>
    </source>
</evidence>
<reference evidence="1 2" key="1">
    <citation type="submission" date="2018-09" db="EMBL/GenBank/DDBJ databases">
        <title>Nocardia yunnanensis sp. nov., an actinomycete isolated from a soil sample.</title>
        <authorList>
            <person name="Zhang J."/>
        </authorList>
    </citation>
    <scope>NUCLEOTIDE SEQUENCE [LARGE SCALE GENOMIC DNA]</scope>
    <source>
        <strain evidence="1 2">CFHS0054</strain>
    </source>
</reference>
<dbReference type="InterPro" id="IPR029058">
    <property type="entry name" value="AB_hydrolase_fold"/>
</dbReference>
<dbReference type="SUPFAM" id="SSF53474">
    <property type="entry name" value="alpha/beta-Hydrolases"/>
    <property type="match status" value="1"/>
</dbReference>
<name>A0A386ZB69_9NOCA</name>
<dbReference type="KEGG" id="nyu:D7D52_11770"/>
<keyword evidence="2" id="KW-1185">Reference proteome</keyword>